<organism evidence="1 2">
    <name type="scientific">Operophtera brumata</name>
    <name type="common">Winter moth</name>
    <name type="synonym">Phalaena brumata</name>
    <dbReference type="NCBI Taxonomy" id="104452"/>
    <lineage>
        <taxon>Eukaryota</taxon>
        <taxon>Metazoa</taxon>
        <taxon>Ecdysozoa</taxon>
        <taxon>Arthropoda</taxon>
        <taxon>Hexapoda</taxon>
        <taxon>Insecta</taxon>
        <taxon>Pterygota</taxon>
        <taxon>Neoptera</taxon>
        <taxon>Endopterygota</taxon>
        <taxon>Lepidoptera</taxon>
        <taxon>Glossata</taxon>
        <taxon>Ditrysia</taxon>
        <taxon>Geometroidea</taxon>
        <taxon>Geometridae</taxon>
        <taxon>Larentiinae</taxon>
        <taxon>Operophtera</taxon>
    </lineage>
</organism>
<protein>
    <submittedName>
        <fullName evidence="1">Endonuclease-reverse transcriptase</fullName>
    </submittedName>
</protein>
<sequence>MVLFGIEETETSYESLEENIIKCVEQYFSIKLTYRDVEEVIRLGKKDIRPRPIVVTFSTLGIKIKIFKRKGALKDSQYYLKEDYPKYVLEKRKELQVQLQLEREKGNTAVIKYDKLIILKNITKRKLPTSPENNKHQMQRETHK</sequence>
<keyword evidence="1" id="KW-0540">Nuclease</keyword>
<gene>
    <name evidence="1" type="ORF">OBRU01_12943</name>
</gene>
<dbReference type="GO" id="GO:0003964">
    <property type="term" value="F:RNA-directed DNA polymerase activity"/>
    <property type="evidence" value="ECO:0007669"/>
    <property type="project" value="UniProtKB-KW"/>
</dbReference>
<keyword evidence="1" id="KW-0255">Endonuclease</keyword>
<keyword evidence="1" id="KW-0378">Hydrolase</keyword>
<evidence type="ECO:0000313" key="1">
    <source>
        <dbReference type="EMBL" id="KOB71954.1"/>
    </source>
</evidence>
<evidence type="ECO:0000313" key="2">
    <source>
        <dbReference type="Proteomes" id="UP000037510"/>
    </source>
</evidence>
<keyword evidence="1" id="KW-0548">Nucleotidyltransferase</keyword>
<reference evidence="1 2" key="1">
    <citation type="journal article" date="2015" name="Genome Biol. Evol.">
        <title>The genome of winter moth (Operophtera brumata) provides a genomic perspective on sexual dimorphism and phenology.</title>
        <authorList>
            <person name="Derks M.F."/>
            <person name="Smit S."/>
            <person name="Salis L."/>
            <person name="Schijlen E."/>
            <person name="Bossers A."/>
            <person name="Mateman C."/>
            <person name="Pijl A.S."/>
            <person name="de Ridder D."/>
            <person name="Groenen M.A."/>
            <person name="Visser M.E."/>
            <person name="Megens H.J."/>
        </authorList>
    </citation>
    <scope>NUCLEOTIDE SEQUENCE [LARGE SCALE GENOMIC DNA]</scope>
    <source>
        <strain evidence="1">WM2013NL</strain>
        <tissue evidence="1">Head and thorax</tissue>
    </source>
</reference>
<dbReference type="GO" id="GO:0004519">
    <property type="term" value="F:endonuclease activity"/>
    <property type="evidence" value="ECO:0007669"/>
    <property type="project" value="UniProtKB-KW"/>
</dbReference>
<proteinExistence type="predicted"/>
<dbReference type="EMBL" id="JTDY01002173">
    <property type="protein sequence ID" value="KOB71954.1"/>
    <property type="molecule type" value="Genomic_DNA"/>
</dbReference>
<dbReference type="Proteomes" id="UP000037510">
    <property type="component" value="Unassembled WGS sequence"/>
</dbReference>
<keyword evidence="2" id="KW-1185">Reference proteome</keyword>
<accession>A0A0L7L9B4</accession>
<comment type="caution">
    <text evidence="1">The sequence shown here is derived from an EMBL/GenBank/DDBJ whole genome shotgun (WGS) entry which is preliminary data.</text>
</comment>
<keyword evidence="1" id="KW-0808">Transferase</keyword>
<name>A0A0L7L9B4_OPEBR</name>
<dbReference type="AlphaFoldDB" id="A0A0L7L9B4"/>
<keyword evidence="1" id="KW-0695">RNA-directed DNA polymerase</keyword>